<dbReference type="Proteomes" id="UP000251558">
    <property type="component" value="Unassembled WGS sequence"/>
</dbReference>
<keyword evidence="2" id="KW-1185">Reference proteome</keyword>
<accession>A0A330H2I9</accession>
<dbReference type="InterPro" id="IPR011044">
    <property type="entry name" value="Quino_amine_DH_bsu"/>
</dbReference>
<dbReference type="PROSITE" id="PS51318">
    <property type="entry name" value="TAT"/>
    <property type="match status" value="1"/>
</dbReference>
<dbReference type="SUPFAM" id="SSF50969">
    <property type="entry name" value="YVTN repeat-like/Quinoprotein amine dehydrogenase"/>
    <property type="match status" value="1"/>
</dbReference>
<dbReference type="Pfam" id="PF07433">
    <property type="entry name" value="DUF1513"/>
    <property type="match status" value="1"/>
</dbReference>
<proteinExistence type="predicted"/>
<dbReference type="AlphaFoldDB" id="A0A330H2I9"/>
<dbReference type="RefSeq" id="WP_112101739.1">
    <property type="nucleotide sequence ID" value="NZ_QMBP01000032.1"/>
</dbReference>
<name>A0A330H2I9_9HYPH</name>
<dbReference type="InterPro" id="IPR006311">
    <property type="entry name" value="TAT_signal"/>
</dbReference>
<gene>
    <name evidence="1" type="ORF">DPM33_34080</name>
</gene>
<protein>
    <submittedName>
        <fullName evidence="1">DUF1513 domain-containing protein</fullName>
    </submittedName>
</protein>
<dbReference type="PIRSF" id="PIRSF028101">
    <property type="entry name" value="UCP028101"/>
    <property type="match status" value="1"/>
</dbReference>
<dbReference type="OrthoDB" id="5624218at2"/>
<dbReference type="EMBL" id="QMBP01000032">
    <property type="protein sequence ID" value="RAZ82816.1"/>
    <property type="molecule type" value="Genomic_DNA"/>
</dbReference>
<dbReference type="Gene3D" id="2.130.10.10">
    <property type="entry name" value="YVTN repeat-like/Quinoprotein amine dehydrogenase"/>
    <property type="match status" value="1"/>
</dbReference>
<organism evidence="1 2">
    <name type="scientific">Mesorhizobium hawassense</name>
    <dbReference type="NCBI Taxonomy" id="1209954"/>
    <lineage>
        <taxon>Bacteria</taxon>
        <taxon>Pseudomonadati</taxon>
        <taxon>Pseudomonadota</taxon>
        <taxon>Alphaproteobacteria</taxon>
        <taxon>Hyphomicrobiales</taxon>
        <taxon>Phyllobacteriaceae</taxon>
        <taxon>Mesorhizobium</taxon>
    </lineage>
</organism>
<evidence type="ECO:0000313" key="1">
    <source>
        <dbReference type="EMBL" id="RAZ82816.1"/>
    </source>
</evidence>
<dbReference type="InterPro" id="IPR015943">
    <property type="entry name" value="WD40/YVTN_repeat-like_dom_sf"/>
</dbReference>
<dbReference type="InterPro" id="IPR008311">
    <property type="entry name" value="UCP028101"/>
</dbReference>
<evidence type="ECO:0000313" key="2">
    <source>
        <dbReference type="Proteomes" id="UP000251558"/>
    </source>
</evidence>
<reference evidence="1 2" key="1">
    <citation type="submission" date="2018-07" db="EMBL/GenBank/DDBJ databases">
        <title>Diversity of Mesorhizobium strains in Brazil.</title>
        <authorList>
            <person name="Helene L.C.F."/>
            <person name="Dall'Agnol R."/>
            <person name="Delamuta J.R.M."/>
            <person name="Hungria M."/>
        </authorList>
    </citation>
    <scope>NUCLEOTIDE SEQUENCE [LARGE SCALE GENOMIC DNA]</scope>
    <source>
        <strain evidence="1 2">AC99b</strain>
    </source>
</reference>
<sequence>MAWSGTPLIDRRDFLRAAGAGFAAALAPRAWAETLATDAVFATAFVKRDGGFGAAVLSEAGKILHAVDLPDRGHDVTFDPVSKRSVVFARQPGTFAVVFDHARRDKPLTIASIAGRHFFGHGVFSSDGAMLYATENDFDNAAGVVGIYDARAKFSRIGEFPTYGMGPHELLLLGDGRTLAIANGGIETHPDYGRAELNIATMKPSYTLVDRITGDLVEKHELPPALHQLSIRHMDRDQAGTVWFGCQYRGPATDRPALVGRAARGKELELLEMPLDVLSGFRNYIGSVAANAATGTVAVTSPEGNSLAVIDAASGRVVATRSLVEVCGLAPDGAGFMATTGAGEIVGGAGATRSEPDYVWDNHMLRIAASA</sequence>
<comment type="caution">
    <text evidence="1">The sequence shown here is derived from an EMBL/GenBank/DDBJ whole genome shotgun (WGS) entry which is preliminary data.</text>
</comment>